<proteinExistence type="predicted"/>
<feature type="compositionally biased region" description="Polar residues" evidence="2">
    <location>
        <begin position="103"/>
        <end position="112"/>
    </location>
</feature>
<protein>
    <submittedName>
        <fullName evidence="4">Expressed protein</fullName>
    </submittedName>
</protein>
<sequence length="662" mass="73263">MSFTGNPSGSYRRQRSITSPTPPRFPTDEVKPLPPPPARPRRSPINELCQRFSRPSLKREATSPVYLDVNTAALASMPSRRVAQCAPTRIRTSDSDVTSVSSQDETTISPRTSLDGPPISITKEKDKDKKKRGGHRNKWTKEETDALVRGCNTFAIGQWKAIRDSDPILARRSPGDLKDRFRTYFPDAYRQHYPNAKTHISSRVRSIDSEGNPIFGENAVRKERKQFSNEEDDALKRGYAKYGTAWSSIQRDPLLSSRKATDLRDRFRNAFPDLYAAAGYKPRPRKASGSNVYGFLGEESTQNHGTFEAIDLSLYSGYPSRSFAPLRPEQYQLPSLDFLKTHGAEAFSDFGVFLSRSPGFVSAEETGIGEENQSSTASAVPNNLSNTPRPNLTPRPNDTTPRPQKPIEVNIEPVIIEIDQNRPLRSLQKAQSSVDLTQFSTLHLVDSHMYSMASSSPMSPTTFSPTFTENFDLGASPPSLASPQEVFKSSPAKLAIRGSFSLETPDIPRGNLSDGVAGSPSDWINQLEIASQAFPGAFDLGTYASVTINKDVQSSETSIIHQDLTAEISGDKEVYSGNNEIITQQQSSFFAITDDSFSEGENNCRSEALLALMQQRMSQIVSSTGMLDTTLCPAPCSSQLIKQDNPERILIDESDELQRFEM</sequence>
<dbReference type="InterPro" id="IPR009057">
    <property type="entry name" value="Homeodomain-like_sf"/>
</dbReference>
<feature type="region of interest" description="Disordered" evidence="2">
    <location>
        <begin position="1"/>
        <end position="63"/>
    </location>
</feature>
<gene>
    <name evidence="4" type="ORF">PPACK8108_LOCUS23027</name>
</gene>
<dbReference type="PANTHER" id="PTHR46734:SF1">
    <property type="entry name" value="TELOMERIC REPEAT-BINDING FACTOR 1"/>
    <property type="match status" value="1"/>
</dbReference>
<dbReference type="EMBL" id="CALTRL010005954">
    <property type="protein sequence ID" value="CAH7688114.1"/>
    <property type="molecule type" value="Genomic_DNA"/>
</dbReference>
<accession>A0AAV0BPZ6</accession>
<dbReference type="AlphaFoldDB" id="A0AAV0BPZ6"/>
<dbReference type="PANTHER" id="PTHR46734">
    <property type="entry name" value="TELOMERIC REPEAT-BINDING FACTOR 1 TERF1"/>
    <property type="match status" value="1"/>
</dbReference>
<comment type="caution">
    <text evidence="4">The sequence shown here is derived from an EMBL/GenBank/DDBJ whole genome shotgun (WGS) entry which is preliminary data.</text>
</comment>
<feature type="region of interest" description="Disordered" evidence="2">
    <location>
        <begin position="79"/>
        <end position="138"/>
    </location>
</feature>
<evidence type="ECO:0000259" key="3">
    <source>
        <dbReference type="PROSITE" id="PS50090"/>
    </source>
</evidence>
<organism evidence="4 5">
    <name type="scientific">Phakopsora pachyrhizi</name>
    <name type="common">Asian soybean rust disease fungus</name>
    <dbReference type="NCBI Taxonomy" id="170000"/>
    <lineage>
        <taxon>Eukaryota</taxon>
        <taxon>Fungi</taxon>
        <taxon>Dikarya</taxon>
        <taxon>Basidiomycota</taxon>
        <taxon>Pucciniomycotina</taxon>
        <taxon>Pucciniomycetes</taxon>
        <taxon>Pucciniales</taxon>
        <taxon>Phakopsoraceae</taxon>
        <taxon>Phakopsora</taxon>
    </lineage>
</organism>
<feature type="region of interest" description="Disordered" evidence="2">
    <location>
        <begin position="365"/>
        <end position="405"/>
    </location>
</feature>
<dbReference type="InterPro" id="IPR001005">
    <property type="entry name" value="SANT/Myb"/>
</dbReference>
<evidence type="ECO:0000256" key="1">
    <source>
        <dbReference type="ARBA" id="ARBA00023242"/>
    </source>
</evidence>
<feature type="compositionally biased region" description="Polar residues" evidence="2">
    <location>
        <begin position="1"/>
        <end position="19"/>
    </location>
</feature>
<feature type="domain" description="Myb-like" evidence="3">
    <location>
        <begin position="219"/>
        <end position="271"/>
    </location>
</feature>
<dbReference type="CDD" id="cd11660">
    <property type="entry name" value="SANT_TRF"/>
    <property type="match status" value="2"/>
</dbReference>
<evidence type="ECO:0000313" key="4">
    <source>
        <dbReference type="EMBL" id="CAH7688114.1"/>
    </source>
</evidence>
<dbReference type="SUPFAM" id="SSF46689">
    <property type="entry name" value="Homeodomain-like"/>
    <property type="match status" value="2"/>
</dbReference>
<feature type="compositionally biased region" description="Basic residues" evidence="2">
    <location>
        <begin position="128"/>
        <end position="138"/>
    </location>
</feature>
<evidence type="ECO:0000313" key="5">
    <source>
        <dbReference type="Proteomes" id="UP001153365"/>
    </source>
</evidence>
<dbReference type="Pfam" id="PF13921">
    <property type="entry name" value="Myb_DNA-bind_6"/>
    <property type="match status" value="1"/>
</dbReference>
<reference evidence="4" key="1">
    <citation type="submission" date="2022-06" db="EMBL/GenBank/DDBJ databases">
        <authorList>
            <consortium name="SYNGENTA / RWTH Aachen University"/>
        </authorList>
    </citation>
    <scope>NUCLEOTIDE SEQUENCE</scope>
</reference>
<dbReference type="Proteomes" id="UP001153365">
    <property type="component" value="Unassembled WGS sequence"/>
</dbReference>
<dbReference type="Gene3D" id="1.10.246.220">
    <property type="match status" value="1"/>
</dbReference>
<evidence type="ECO:0000256" key="2">
    <source>
        <dbReference type="SAM" id="MobiDB-lite"/>
    </source>
</evidence>
<dbReference type="PROSITE" id="PS50090">
    <property type="entry name" value="MYB_LIKE"/>
    <property type="match status" value="2"/>
</dbReference>
<dbReference type="InterPro" id="IPR052450">
    <property type="entry name" value="TRBD-Containing_Protein"/>
</dbReference>
<feature type="domain" description="Myb-like" evidence="3">
    <location>
        <begin position="131"/>
        <end position="185"/>
    </location>
</feature>
<dbReference type="Gene3D" id="1.10.10.60">
    <property type="entry name" value="Homeodomain-like"/>
    <property type="match status" value="1"/>
</dbReference>
<feature type="compositionally biased region" description="Polar residues" evidence="2">
    <location>
        <begin position="371"/>
        <end position="385"/>
    </location>
</feature>
<dbReference type="Pfam" id="PF00249">
    <property type="entry name" value="Myb_DNA-binding"/>
    <property type="match status" value="1"/>
</dbReference>
<keyword evidence="5" id="KW-1185">Reference proteome</keyword>
<keyword evidence="1" id="KW-0539">Nucleus</keyword>
<feature type="compositionally biased region" description="Low complexity" evidence="2">
    <location>
        <begin position="386"/>
        <end position="405"/>
    </location>
</feature>
<name>A0AAV0BPZ6_PHAPC</name>
<dbReference type="SMART" id="SM00717">
    <property type="entry name" value="SANT"/>
    <property type="match status" value="2"/>
</dbReference>